<sequence length="336" mass="37919">MLTRFSSKANVAGYWLELEHAVMLVGCTSKFSETLFEMTYGREMNRTVMDNPAGISQRHAPPQMPWESTVTEMSASSSSPDDPVMRILLVGRKGSGRSSSGNTILGKKRFKVHVKQKKNEAEAEFGEVCNAVTQIGQKQIDVLDCPDLLDPDVDKEKLQEQLLSACSAGLSSVLLVVPLVKEVENEEKILEFIKHLFGPEVQKYIMILFTHDDELEDLDQNIGEHLEDQDHADLQRLVTECGGRFHCFNNKSKSGDQVKDLLEKIEGMVEENGGNFIMEHMRRSDSKEAFVNYCTQAKDGQIETCELHHWLPPLKCYSAEVHVNKKIFSRQQITVS</sequence>
<reference evidence="2" key="1">
    <citation type="submission" date="2025-08" db="UniProtKB">
        <authorList>
            <consortium name="RefSeq"/>
        </authorList>
    </citation>
    <scope>IDENTIFICATION</scope>
    <source>
        <strain evidence="2">Tuebingen</strain>
        <tissue evidence="2">Fibroblasts and whole tissue</tissue>
    </source>
</reference>
<evidence type="ECO:0000313" key="1">
    <source>
        <dbReference type="Proteomes" id="UP000000437"/>
    </source>
</evidence>
<protein>
    <submittedName>
        <fullName evidence="2">Uncharacterized protein isoform X1</fullName>
    </submittedName>
</protein>
<name>A0AC58J069_DANRE</name>
<gene>
    <name evidence="2" type="primary">LOC100331338</name>
</gene>
<accession>A0AC58J069</accession>
<organism evidence="1 2">
    <name type="scientific">Danio rerio</name>
    <name type="common">Zebrafish</name>
    <name type="synonym">Brachydanio rerio</name>
    <dbReference type="NCBI Taxonomy" id="7955"/>
    <lineage>
        <taxon>Eukaryota</taxon>
        <taxon>Metazoa</taxon>
        <taxon>Chordata</taxon>
        <taxon>Craniata</taxon>
        <taxon>Vertebrata</taxon>
        <taxon>Euteleostomi</taxon>
        <taxon>Actinopterygii</taxon>
        <taxon>Neopterygii</taxon>
        <taxon>Teleostei</taxon>
        <taxon>Ostariophysi</taxon>
        <taxon>Cypriniformes</taxon>
        <taxon>Danionidae</taxon>
        <taxon>Danioninae</taxon>
        <taxon>Danio</taxon>
    </lineage>
</organism>
<evidence type="ECO:0000313" key="2">
    <source>
        <dbReference type="RefSeq" id="XP_073799873.1"/>
    </source>
</evidence>
<proteinExistence type="predicted"/>
<keyword evidence="1" id="KW-1185">Reference proteome</keyword>
<dbReference type="RefSeq" id="XP_073799873.1">
    <property type="nucleotide sequence ID" value="XM_073943772.1"/>
</dbReference>
<dbReference type="Proteomes" id="UP000000437">
    <property type="component" value="Chromosome 3"/>
</dbReference>